<gene>
    <name evidence="1" type="ORF">DERYTH_LOCUS21802</name>
</gene>
<dbReference type="EMBL" id="CAJVPY010028661">
    <property type="protein sequence ID" value="CAG8793011.1"/>
    <property type="molecule type" value="Genomic_DNA"/>
</dbReference>
<dbReference type="Proteomes" id="UP000789405">
    <property type="component" value="Unassembled WGS sequence"/>
</dbReference>
<dbReference type="OrthoDB" id="2483307at2759"/>
<reference evidence="1" key="1">
    <citation type="submission" date="2021-06" db="EMBL/GenBank/DDBJ databases">
        <authorList>
            <person name="Kallberg Y."/>
            <person name="Tangrot J."/>
            <person name="Rosling A."/>
        </authorList>
    </citation>
    <scope>NUCLEOTIDE SEQUENCE</scope>
    <source>
        <strain evidence="1">MA453B</strain>
    </source>
</reference>
<protein>
    <submittedName>
        <fullName evidence="1">20453_t:CDS:1</fullName>
    </submittedName>
</protein>
<dbReference type="AlphaFoldDB" id="A0A9N9P741"/>
<keyword evidence="2" id="KW-1185">Reference proteome</keyword>
<organism evidence="1 2">
    <name type="scientific">Dentiscutata erythropus</name>
    <dbReference type="NCBI Taxonomy" id="1348616"/>
    <lineage>
        <taxon>Eukaryota</taxon>
        <taxon>Fungi</taxon>
        <taxon>Fungi incertae sedis</taxon>
        <taxon>Mucoromycota</taxon>
        <taxon>Glomeromycotina</taxon>
        <taxon>Glomeromycetes</taxon>
        <taxon>Diversisporales</taxon>
        <taxon>Gigasporaceae</taxon>
        <taxon>Dentiscutata</taxon>
    </lineage>
</organism>
<proteinExistence type="predicted"/>
<comment type="caution">
    <text evidence="1">The sequence shown here is derived from an EMBL/GenBank/DDBJ whole genome shotgun (WGS) entry which is preliminary data.</text>
</comment>
<feature type="non-terminal residue" evidence="1">
    <location>
        <position position="1"/>
    </location>
</feature>
<accession>A0A9N9P741</accession>
<sequence>KDIWQLSLNRFFKVIDEEAIFTTEFKDAWQIFISKYLLKIIKELLDGEKKLIKIKDLDCITLDYDIYDAEDVLNLNNPDFKALLKKELNKKGRSK</sequence>
<name>A0A9N9P741_9GLOM</name>
<evidence type="ECO:0000313" key="1">
    <source>
        <dbReference type="EMBL" id="CAG8793011.1"/>
    </source>
</evidence>
<evidence type="ECO:0000313" key="2">
    <source>
        <dbReference type="Proteomes" id="UP000789405"/>
    </source>
</evidence>